<dbReference type="GO" id="GO:0000724">
    <property type="term" value="P:double-strand break repair via homologous recombination"/>
    <property type="evidence" value="ECO:0007669"/>
    <property type="project" value="TreeGrafter"/>
</dbReference>
<dbReference type="EC" id="5.6.2.4" evidence="5"/>
<gene>
    <name evidence="8" type="ORF">MEDL_39315</name>
</gene>
<keyword evidence="9" id="KW-1185">Reference proteome</keyword>
<evidence type="ECO:0000313" key="8">
    <source>
        <dbReference type="EMBL" id="CAG2226225.1"/>
    </source>
</evidence>
<dbReference type="Pfam" id="PF00271">
    <property type="entry name" value="Helicase_C"/>
    <property type="match status" value="1"/>
</dbReference>
<dbReference type="AlphaFoldDB" id="A0A8S3T6Y0"/>
<evidence type="ECO:0000256" key="4">
    <source>
        <dbReference type="ARBA" id="ARBA00034617"/>
    </source>
</evidence>
<organism evidence="8 9">
    <name type="scientific">Mytilus edulis</name>
    <name type="common">Blue mussel</name>
    <dbReference type="NCBI Taxonomy" id="6550"/>
    <lineage>
        <taxon>Eukaryota</taxon>
        <taxon>Metazoa</taxon>
        <taxon>Spiralia</taxon>
        <taxon>Lophotrochozoa</taxon>
        <taxon>Mollusca</taxon>
        <taxon>Bivalvia</taxon>
        <taxon>Autobranchia</taxon>
        <taxon>Pteriomorphia</taxon>
        <taxon>Mytilida</taxon>
        <taxon>Mytiloidea</taxon>
        <taxon>Mytilidae</taxon>
        <taxon>Mytilinae</taxon>
        <taxon>Mytilus</taxon>
    </lineage>
</organism>
<dbReference type="SMART" id="SM00490">
    <property type="entry name" value="HELICc"/>
    <property type="match status" value="1"/>
</dbReference>
<accession>A0A8S3T6Y0</accession>
<dbReference type="EMBL" id="CAJPWZ010001882">
    <property type="protein sequence ID" value="CAG2226225.1"/>
    <property type="molecule type" value="Genomic_DNA"/>
</dbReference>
<evidence type="ECO:0000256" key="3">
    <source>
        <dbReference type="ARBA" id="ARBA00023235"/>
    </source>
</evidence>
<dbReference type="SUPFAM" id="SSF52540">
    <property type="entry name" value="P-loop containing nucleoside triphosphate hydrolases"/>
    <property type="match status" value="1"/>
</dbReference>
<dbReference type="GO" id="GO:0003677">
    <property type="term" value="F:DNA binding"/>
    <property type="evidence" value="ECO:0007669"/>
    <property type="project" value="UniProtKB-KW"/>
</dbReference>
<dbReference type="InterPro" id="IPR027417">
    <property type="entry name" value="P-loop_NTPase"/>
</dbReference>
<feature type="domain" description="Helicase C-terminal" evidence="7">
    <location>
        <begin position="14"/>
        <end position="96"/>
    </location>
</feature>
<sequence length="174" mass="19860">MEAIEIYRLPNDRDNRNIELENLQQNASIFQSETSDKNKQNIIKVMCLMFIDIRIVFATTALGMGIDVVAHSIILYGSPKSILDLVQEIGRVGRENANSVAILLHNSFRLVRANTCRRQVLSWKNLHVLKKECNKHTCCDNCVKYWSCGDYRILQIESLIENVDTVTQLSLSCS</sequence>
<evidence type="ECO:0000313" key="9">
    <source>
        <dbReference type="Proteomes" id="UP000683360"/>
    </source>
</evidence>
<dbReference type="Gene3D" id="3.40.50.300">
    <property type="entry name" value="P-loop containing nucleotide triphosphate hydrolases"/>
    <property type="match status" value="1"/>
</dbReference>
<dbReference type="GO" id="GO:0009378">
    <property type="term" value="F:four-way junction helicase activity"/>
    <property type="evidence" value="ECO:0007669"/>
    <property type="project" value="TreeGrafter"/>
</dbReference>
<dbReference type="GO" id="GO:0005737">
    <property type="term" value="C:cytoplasm"/>
    <property type="evidence" value="ECO:0007669"/>
    <property type="project" value="TreeGrafter"/>
</dbReference>
<dbReference type="GO" id="GO:0043138">
    <property type="term" value="F:3'-5' DNA helicase activity"/>
    <property type="evidence" value="ECO:0007669"/>
    <property type="project" value="UniProtKB-EC"/>
</dbReference>
<evidence type="ECO:0000256" key="5">
    <source>
        <dbReference type="ARBA" id="ARBA00034808"/>
    </source>
</evidence>
<comment type="similarity">
    <text evidence="1">Belongs to the helicase family. RecQ subfamily.</text>
</comment>
<reference evidence="8" key="1">
    <citation type="submission" date="2021-03" db="EMBL/GenBank/DDBJ databases">
        <authorList>
            <person name="Bekaert M."/>
        </authorList>
    </citation>
    <scope>NUCLEOTIDE SEQUENCE</scope>
</reference>
<evidence type="ECO:0000256" key="1">
    <source>
        <dbReference type="ARBA" id="ARBA00005446"/>
    </source>
</evidence>
<dbReference type="OrthoDB" id="6142193at2759"/>
<dbReference type="Proteomes" id="UP000683360">
    <property type="component" value="Unassembled WGS sequence"/>
</dbReference>
<comment type="catalytic activity">
    <reaction evidence="4">
        <text>Couples ATP hydrolysis with the unwinding of duplex DNA by translocating in the 3'-5' direction.</text>
        <dbReference type="EC" id="5.6.2.4"/>
    </reaction>
</comment>
<evidence type="ECO:0000259" key="7">
    <source>
        <dbReference type="SMART" id="SM00490"/>
    </source>
</evidence>
<keyword evidence="3" id="KW-0413">Isomerase</keyword>
<keyword evidence="2" id="KW-0238">DNA-binding</keyword>
<proteinExistence type="inferred from homology"/>
<dbReference type="PANTHER" id="PTHR13710:SF105">
    <property type="entry name" value="ATP-DEPENDENT DNA HELICASE Q1"/>
    <property type="match status" value="1"/>
</dbReference>
<protein>
    <recommendedName>
        <fullName evidence="5">DNA 3'-5' helicase</fullName>
        <ecNumber evidence="5">5.6.2.4</ecNumber>
    </recommendedName>
    <alternativeName>
        <fullName evidence="6">DNA 3'-5' helicase Q1</fullName>
    </alternativeName>
</protein>
<dbReference type="GO" id="GO:0005694">
    <property type="term" value="C:chromosome"/>
    <property type="evidence" value="ECO:0007669"/>
    <property type="project" value="TreeGrafter"/>
</dbReference>
<dbReference type="InterPro" id="IPR001650">
    <property type="entry name" value="Helicase_C-like"/>
</dbReference>
<dbReference type="PANTHER" id="PTHR13710">
    <property type="entry name" value="DNA HELICASE RECQ FAMILY MEMBER"/>
    <property type="match status" value="1"/>
</dbReference>
<evidence type="ECO:0000256" key="2">
    <source>
        <dbReference type="ARBA" id="ARBA00023125"/>
    </source>
</evidence>
<name>A0A8S3T6Y0_MYTED</name>
<comment type="caution">
    <text evidence="8">The sequence shown here is derived from an EMBL/GenBank/DDBJ whole genome shotgun (WGS) entry which is preliminary data.</text>
</comment>
<evidence type="ECO:0000256" key="6">
    <source>
        <dbReference type="ARBA" id="ARBA00044566"/>
    </source>
</evidence>